<dbReference type="OrthoDB" id="9809303at2"/>
<feature type="transmembrane region" description="Helical" evidence="7">
    <location>
        <begin position="53"/>
        <end position="76"/>
    </location>
</feature>
<feature type="transmembrane region" description="Helical" evidence="7">
    <location>
        <begin position="24"/>
        <end position="41"/>
    </location>
</feature>
<keyword evidence="2" id="KW-0813">Transport</keyword>
<feature type="transmembrane region" description="Helical" evidence="7">
    <location>
        <begin position="425"/>
        <end position="442"/>
    </location>
</feature>
<evidence type="ECO:0000256" key="3">
    <source>
        <dbReference type="ARBA" id="ARBA00022692"/>
    </source>
</evidence>
<feature type="transmembrane region" description="Helical" evidence="7">
    <location>
        <begin position="594"/>
        <end position="613"/>
    </location>
</feature>
<dbReference type="PANTHER" id="PTHR43652:SF2">
    <property type="entry name" value="BASIC AMINO ACID ANTIPORTER YFCC-RELATED"/>
    <property type="match status" value="1"/>
</dbReference>
<dbReference type="InterPro" id="IPR051679">
    <property type="entry name" value="DASS-Related_Transporters"/>
</dbReference>
<dbReference type="InterPro" id="IPR006037">
    <property type="entry name" value="RCK_C"/>
</dbReference>
<evidence type="ECO:0000313" key="9">
    <source>
        <dbReference type="EMBL" id="OUD15752.1"/>
    </source>
</evidence>
<feature type="domain" description="RCK C-terminal" evidence="8">
    <location>
        <begin position="231"/>
        <end position="316"/>
    </location>
</feature>
<dbReference type="AlphaFoldDB" id="A0A251XBD4"/>
<feature type="transmembrane region" description="Helical" evidence="7">
    <location>
        <begin position="146"/>
        <end position="167"/>
    </location>
</feature>
<sequence length="614" mass="65959">MVIVLCILALTMYLFISEIVRVDVAAVSIMVLLGMISYVWPKLTGGHLLEIKSLFSGFSSNAVVSIIAVMIIGAGLDKAGLMGRLAGQIVKIGGTTEKRIIPLISGTVAFISSFMQNVGAAALFLPVVSRIANRTGLPMSRLLMPMGFCAILGGTMTMIGSSPLILLNDLILNSNKMLPTDMQPMKTFELFDVTPIGIVLVITGITYFILAGHYVLPENPQSAGIRAGDTADYLRQTYGLEGDIVEVSVAKNSTICQLTVEQLENLADHKIAAVALKTGDNTRISPARDVPIVEGSTLAILGTKANLLAFAEKQHLNVQEQLPTLADALSHTQAGIGELVIPPSSHLIGKTLLDIRMRKTYGVNVLAVHRGNQSFRDHLRHWVLQSGDTLVVHTSWQDLKALESNKDFIVVTTDYPHEELRPHKAIFALFFLVLTLGLVLFTNMILPLALFVGAIGMILTGVLKMDEAYGAVNWKSVFLLASLLPLGLAVETTGTAAWIAQETLRLLSGVPTWVLQAALAVLATIFTLLMSNVAATVLLVPLAVNIAVGADADPRVFALTVALATSNSFFIPTHQVNALLMGPGGYRVKDFMRAGGGMTILFLTMLLIMLNVVF</sequence>
<evidence type="ECO:0000256" key="7">
    <source>
        <dbReference type="SAM" id="Phobius"/>
    </source>
</evidence>
<feature type="transmembrane region" description="Helical" evidence="7">
    <location>
        <begin position="513"/>
        <end position="544"/>
    </location>
</feature>
<comment type="subcellular location">
    <subcellularLocation>
        <location evidence="1">Membrane</location>
        <topology evidence="1">Multi-pass membrane protein</topology>
    </subcellularLocation>
</comment>
<keyword evidence="10" id="KW-1185">Reference proteome</keyword>
<dbReference type="EMBL" id="MSLT01000006">
    <property type="protein sequence ID" value="OUD15752.1"/>
    <property type="molecule type" value="Genomic_DNA"/>
</dbReference>
<feature type="transmembrane region" description="Helical" evidence="7">
    <location>
        <begin position="100"/>
        <end position="125"/>
    </location>
</feature>
<dbReference type="GO" id="GO:0006813">
    <property type="term" value="P:potassium ion transport"/>
    <property type="evidence" value="ECO:0007669"/>
    <property type="project" value="InterPro"/>
</dbReference>
<feature type="transmembrane region" description="Helical" evidence="7">
    <location>
        <begin position="477"/>
        <end position="501"/>
    </location>
</feature>
<accession>A0A251XBD4</accession>
<reference evidence="9 10" key="1">
    <citation type="submission" date="2016-12" db="EMBL/GenBank/DDBJ databases">
        <title>Thioflexothrix psekupsii D3 genome sequencing and assembly.</title>
        <authorList>
            <person name="Fomenkov A."/>
            <person name="Vincze T."/>
            <person name="Grabovich M."/>
            <person name="Anton B.P."/>
            <person name="Dubinina G."/>
            <person name="Orlova M."/>
            <person name="Belousova E."/>
            <person name="Roberts R.J."/>
        </authorList>
    </citation>
    <scope>NUCLEOTIDE SEQUENCE [LARGE SCALE GENOMIC DNA]</scope>
    <source>
        <strain evidence="9">D3</strain>
    </source>
</reference>
<dbReference type="SUPFAM" id="SSF116726">
    <property type="entry name" value="TrkA C-terminal domain-like"/>
    <property type="match status" value="2"/>
</dbReference>
<feature type="transmembrane region" description="Helical" evidence="7">
    <location>
        <begin position="556"/>
        <end position="574"/>
    </location>
</feature>
<evidence type="ECO:0000256" key="6">
    <source>
        <dbReference type="ARBA" id="ARBA00023136"/>
    </source>
</evidence>
<proteinExistence type="predicted"/>
<keyword evidence="5 7" id="KW-1133">Transmembrane helix</keyword>
<keyword evidence="6 7" id="KW-0472">Membrane</keyword>
<dbReference type="InterPro" id="IPR036721">
    <property type="entry name" value="RCK_C_sf"/>
</dbReference>
<feature type="domain" description="RCK C-terminal" evidence="8">
    <location>
        <begin position="322"/>
        <end position="408"/>
    </location>
</feature>
<dbReference type="GO" id="GO:0005886">
    <property type="term" value="C:plasma membrane"/>
    <property type="evidence" value="ECO:0007669"/>
    <property type="project" value="TreeGrafter"/>
</dbReference>
<evidence type="ECO:0000256" key="5">
    <source>
        <dbReference type="ARBA" id="ARBA00022989"/>
    </source>
</evidence>
<keyword evidence="3 7" id="KW-0812">Transmembrane</keyword>
<evidence type="ECO:0000256" key="4">
    <source>
        <dbReference type="ARBA" id="ARBA00022737"/>
    </source>
</evidence>
<dbReference type="InterPro" id="IPR004680">
    <property type="entry name" value="Cit_transptr-like_dom"/>
</dbReference>
<evidence type="ECO:0000313" key="10">
    <source>
        <dbReference type="Proteomes" id="UP000194798"/>
    </source>
</evidence>
<dbReference type="Pfam" id="PF03600">
    <property type="entry name" value="CitMHS"/>
    <property type="match status" value="1"/>
</dbReference>
<evidence type="ECO:0000259" key="8">
    <source>
        <dbReference type="PROSITE" id="PS51202"/>
    </source>
</evidence>
<organism evidence="9 10">
    <name type="scientific">Thioflexithrix psekupsensis</name>
    <dbReference type="NCBI Taxonomy" id="1570016"/>
    <lineage>
        <taxon>Bacteria</taxon>
        <taxon>Pseudomonadati</taxon>
        <taxon>Pseudomonadota</taxon>
        <taxon>Gammaproteobacteria</taxon>
        <taxon>Thiotrichales</taxon>
        <taxon>Thioflexithrix</taxon>
    </lineage>
</organism>
<keyword evidence="4" id="KW-0677">Repeat</keyword>
<name>A0A251XBD4_9GAMM</name>
<dbReference type="PROSITE" id="PS51202">
    <property type="entry name" value="RCK_C"/>
    <property type="match status" value="2"/>
</dbReference>
<protein>
    <submittedName>
        <fullName evidence="9">SLC13 family permease</fullName>
    </submittedName>
</protein>
<comment type="caution">
    <text evidence="9">The sequence shown here is derived from an EMBL/GenBank/DDBJ whole genome shotgun (WGS) entry which is preliminary data.</text>
</comment>
<evidence type="ECO:0000256" key="1">
    <source>
        <dbReference type="ARBA" id="ARBA00004141"/>
    </source>
</evidence>
<dbReference type="PANTHER" id="PTHR43652">
    <property type="entry name" value="BASIC AMINO ACID ANTIPORTER YFCC-RELATED"/>
    <property type="match status" value="1"/>
</dbReference>
<dbReference type="Pfam" id="PF02080">
    <property type="entry name" value="TrkA_C"/>
    <property type="match status" value="1"/>
</dbReference>
<feature type="transmembrane region" description="Helical" evidence="7">
    <location>
        <begin position="193"/>
        <end position="216"/>
    </location>
</feature>
<dbReference type="GO" id="GO:0008324">
    <property type="term" value="F:monoatomic cation transmembrane transporter activity"/>
    <property type="evidence" value="ECO:0007669"/>
    <property type="project" value="InterPro"/>
</dbReference>
<evidence type="ECO:0000256" key="2">
    <source>
        <dbReference type="ARBA" id="ARBA00022448"/>
    </source>
</evidence>
<gene>
    <name evidence="9" type="ORF">TPSD3_01550</name>
</gene>
<dbReference type="Gene3D" id="3.30.70.1450">
    <property type="entry name" value="Regulator of K+ conductance, C-terminal domain"/>
    <property type="match status" value="2"/>
</dbReference>
<dbReference type="Proteomes" id="UP000194798">
    <property type="component" value="Unassembled WGS sequence"/>
</dbReference>